<dbReference type="RefSeq" id="WP_162673020.1">
    <property type="nucleotide sequence ID" value="NZ_LR593886.1"/>
</dbReference>
<dbReference type="InterPro" id="IPR029068">
    <property type="entry name" value="Glyas_Bleomycin-R_OHBP_Dase"/>
</dbReference>
<dbReference type="KEGG" id="gms:SOIL9_71910"/>
<dbReference type="GO" id="GO:0046686">
    <property type="term" value="P:response to cadmium ion"/>
    <property type="evidence" value="ECO:0007669"/>
    <property type="project" value="TreeGrafter"/>
</dbReference>
<dbReference type="InterPro" id="IPR049789">
    <property type="entry name" value="ArsI/CadI-like"/>
</dbReference>
<dbReference type="PANTHER" id="PTHR41294:SF1">
    <property type="entry name" value="CADMIUM-INDUCED PROTEIN CADI"/>
    <property type="match status" value="1"/>
</dbReference>
<dbReference type="InterPro" id="IPR004360">
    <property type="entry name" value="Glyas_Fos-R_dOase_dom"/>
</dbReference>
<dbReference type="Pfam" id="PF00903">
    <property type="entry name" value="Glyoxalase"/>
    <property type="match status" value="1"/>
</dbReference>
<dbReference type="PANTHER" id="PTHR41294">
    <property type="entry name" value="CADMIUM-INDUCED PROTEIN CADI"/>
    <property type="match status" value="1"/>
</dbReference>
<evidence type="ECO:0000259" key="1">
    <source>
        <dbReference type="PROSITE" id="PS51819"/>
    </source>
</evidence>
<dbReference type="InterPro" id="IPR052393">
    <property type="entry name" value="Cadmium-induced_rsp"/>
</dbReference>
<dbReference type="Pfam" id="PF08241">
    <property type="entry name" value="Methyltransf_11"/>
    <property type="match status" value="1"/>
</dbReference>
<organism evidence="2 3">
    <name type="scientific">Gemmata massiliana</name>
    <dbReference type="NCBI Taxonomy" id="1210884"/>
    <lineage>
        <taxon>Bacteria</taxon>
        <taxon>Pseudomonadati</taxon>
        <taxon>Planctomycetota</taxon>
        <taxon>Planctomycetia</taxon>
        <taxon>Gemmatales</taxon>
        <taxon>Gemmataceae</taxon>
        <taxon>Gemmata</taxon>
    </lineage>
</organism>
<dbReference type="InterPro" id="IPR037523">
    <property type="entry name" value="VOC_core"/>
</dbReference>
<proteinExistence type="predicted"/>
<dbReference type="InterPro" id="IPR013216">
    <property type="entry name" value="Methyltransf_11"/>
</dbReference>
<dbReference type="GO" id="GO:0008757">
    <property type="term" value="F:S-adenosylmethionine-dependent methyltransferase activity"/>
    <property type="evidence" value="ECO:0007669"/>
    <property type="project" value="InterPro"/>
</dbReference>
<reference evidence="2 3" key="1">
    <citation type="submission" date="2019-05" db="EMBL/GenBank/DDBJ databases">
        <authorList>
            <consortium name="Science for Life Laboratories"/>
        </authorList>
    </citation>
    <scope>NUCLEOTIDE SEQUENCE [LARGE SCALE GENOMIC DNA]</scope>
    <source>
        <strain evidence="2">Soil9</strain>
    </source>
</reference>
<feature type="domain" description="VOC" evidence="1">
    <location>
        <begin position="13"/>
        <end position="129"/>
    </location>
</feature>
<dbReference type="SUPFAM" id="SSF53335">
    <property type="entry name" value="S-adenosyl-L-methionine-dependent methyltransferases"/>
    <property type="match status" value="1"/>
</dbReference>
<protein>
    <recommendedName>
        <fullName evidence="1">VOC domain-containing protein</fullName>
    </recommendedName>
</protein>
<dbReference type="AlphaFoldDB" id="A0A6P2DLQ9"/>
<dbReference type="Gene3D" id="3.40.50.150">
    <property type="entry name" value="Vaccinia Virus protein VP39"/>
    <property type="match status" value="1"/>
</dbReference>
<evidence type="ECO:0000313" key="3">
    <source>
        <dbReference type="Proteomes" id="UP000464178"/>
    </source>
</evidence>
<name>A0A6P2DLQ9_9BACT</name>
<keyword evidence="3" id="KW-1185">Reference proteome</keyword>
<evidence type="ECO:0000313" key="2">
    <source>
        <dbReference type="EMBL" id="VTS03414.1"/>
    </source>
</evidence>
<dbReference type="Proteomes" id="UP000464178">
    <property type="component" value="Chromosome"/>
</dbReference>
<dbReference type="Gene3D" id="3.10.180.10">
    <property type="entry name" value="2,3-Dihydroxybiphenyl 1,2-Dioxygenase, domain 1"/>
    <property type="match status" value="1"/>
</dbReference>
<dbReference type="InterPro" id="IPR029063">
    <property type="entry name" value="SAM-dependent_MTases_sf"/>
</dbReference>
<sequence length="336" mass="36839">MSATIEAAPTTATRFHVGLHVADLTRSVRFYRTLLGTAPAKHFDDYAKFDVAVPPLVLALYPSPQQPGGALNHIGLRFPDSAALVGVQRRLEEAGIATQRQEGVECCYSRQTKFWVTDPDRTLWEIYTLHEDIDHSGFDDPPTPLEQPAQAVWQHRLTDPVPDRIPHKDNSLDEVLLEGTFNALVSPERLAKLLVDAHRVLRPGGKLSIHGLVSDKPFPGTPKLPGLASMVQRVPVETEPLGLLLRAGFGGLFYEKLGDIHCFTVNGVELRELRLHGWKAGTAAPGPCAVVYKGPFEQVSCECGLVFRRAEKVTVSAMVAGWLRSGPAAEQFAFLS</sequence>
<dbReference type="SUPFAM" id="SSF54593">
    <property type="entry name" value="Glyoxalase/Bleomycin resistance protein/Dihydroxybiphenyl dioxygenase"/>
    <property type="match status" value="1"/>
</dbReference>
<gene>
    <name evidence="2" type="ORF">SOIL9_71910</name>
</gene>
<accession>A0A6P2DLQ9</accession>
<dbReference type="NCBIfam" id="NF041414">
    <property type="entry name" value="ArsI_CadI_VOC"/>
    <property type="match status" value="1"/>
</dbReference>
<dbReference type="EMBL" id="LR593886">
    <property type="protein sequence ID" value="VTS03414.1"/>
    <property type="molecule type" value="Genomic_DNA"/>
</dbReference>
<dbReference type="PROSITE" id="PS51819">
    <property type="entry name" value="VOC"/>
    <property type="match status" value="1"/>
</dbReference>